<dbReference type="Gene3D" id="2.130.10.10">
    <property type="entry name" value="YVTN repeat-like/Quinoprotein amine dehydrogenase"/>
    <property type="match status" value="2"/>
</dbReference>
<comment type="caution">
    <text evidence="4">The sequence shown here is derived from an EMBL/GenBank/DDBJ whole genome shotgun (WGS) entry which is preliminary data.</text>
</comment>
<feature type="repeat" description="WD" evidence="3">
    <location>
        <begin position="295"/>
        <end position="328"/>
    </location>
</feature>
<evidence type="ECO:0000256" key="2">
    <source>
        <dbReference type="ARBA" id="ARBA00022737"/>
    </source>
</evidence>
<reference evidence="4" key="1">
    <citation type="submission" date="2020-12" db="EMBL/GenBank/DDBJ databases">
        <authorList>
            <person name="Iha C."/>
        </authorList>
    </citation>
    <scope>NUCLEOTIDE SEQUENCE</scope>
</reference>
<dbReference type="Pfam" id="PF00400">
    <property type="entry name" value="WD40"/>
    <property type="match status" value="3"/>
</dbReference>
<dbReference type="SMART" id="SM00320">
    <property type="entry name" value="WD40"/>
    <property type="match status" value="5"/>
</dbReference>
<dbReference type="PANTHER" id="PTHR19854">
    <property type="entry name" value="TRANSDUCIN BETA-LIKE 3"/>
    <property type="match status" value="1"/>
</dbReference>
<dbReference type="PROSITE" id="PS50294">
    <property type="entry name" value="WD_REPEATS_REGION"/>
    <property type="match status" value="2"/>
</dbReference>
<dbReference type="OrthoDB" id="7668193at2759"/>
<keyword evidence="1 3" id="KW-0853">WD repeat</keyword>
<organism evidence="4 5">
    <name type="scientific">Ostreobium quekettii</name>
    <dbReference type="NCBI Taxonomy" id="121088"/>
    <lineage>
        <taxon>Eukaryota</taxon>
        <taxon>Viridiplantae</taxon>
        <taxon>Chlorophyta</taxon>
        <taxon>core chlorophytes</taxon>
        <taxon>Ulvophyceae</taxon>
        <taxon>TCBD clade</taxon>
        <taxon>Bryopsidales</taxon>
        <taxon>Ostreobineae</taxon>
        <taxon>Ostreobiaceae</taxon>
        <taxon>Ostreobium</taxon>
    </lineage>
</organism>
<accession>A0A8S1JIS3</accession>
<dbReference type="SUPFAM" id="SSF50978">
    <property type="entry name" value="WD40 repeat-like"/>
    <property type="match status" value="1"/>
</dbReference>
<evidence type="ECO:0000256" key="3">
    <source>
        <dbReference type="PROSITE-ProRule" id="PRU00221"/>
    </source>
</evidence>
<dbReference type="PROSITE" id="PS50082">
    <property type="entry name" value="WD_REPEATS_2"/>
    <property type="match status" value="3"/>
</dbReference>
<dbReference type="PANTHER" id="PTHR19854:SF1">
    <property type="entry name" value="GUANINE NUCLEOTIDE-BINDING PROTEIN SUBUNIT BETA-LIKE PROTEIN 1"/>
    <property type="match status" value="1"/>
</dbReference>
<evidence type="ECO:0000256" key="1">
    <source>
        <dbReference type="ARBA" id="ARBA00022574"/>
    </source>
</evidence>
<evidence type="ECO:0000313" key="4">
    <source>
        <dbReference type="EMBL" id="CAD7705137.1"/>
    </source>
</evidence>
<keyword evidence="2" id="KW-0677">Repeat</keyword>
<proteinExistence type="predicted"/>
<name>A0A8S1JIS3_9CHLO</name>
<dbReference type="InterPro" id="IPR001680">
    <property type="entry name" value="WD40_rpt"/>
</dbReference>
<dbReference type="AlphaFoldDB" id="A0A8S1JIS3"/>
<feature type="repeat" description="WD" evidence="3">
    <location>
        <begin position="253"/>
        <end position="294"/>
    </location>
</feature>
<keyword evidence="5" id="KW-1185">Reference proteome</keyword>
<dbReference type="EMBL" id="CAJHUC010003033">
    <property type="protein sequence ID" value="CAD7705137.1"/>
    <property type="molecule type" value="Genomic_DNA"/>
</dbReference>
<gene>
    <name evidence="4" type="ORF">OSTQU699_LOCUS10492</name>
</gene>
<dbReference type="InterPro" id="IPR015943">
    <property type="entry name" value="WD40/YVTN_repeat-like_dom_sf"/>
</dbReference>
<dbReference type="InterPro" id="IPR036322">
    <property type="entry name" value="WD40_repeat_dom_sf"/>
</dbReference>
<protein>
    <submittedName>
        <fullName evidence="4">Uncharacterized protein</fullName>
    </submittedName>
</protein>
<sequence>MPPSAGAPLQPDTVLRGHGSPVQCASLHPSGRLLASGDAAGVVKVWDLHHRRPAASFQPHPTPFGVLSLAVVDRHGLASIVTQGRDGKVEMWALGPDGSVGEGSGGGVETGAYGMCGVAVMGVDNGVVMATPCGEPGRVEVVDLEAGKQVASLRSAQGDEKWGMVMAVDLYRKSGGDDLGVAVGYEDGSVGLWDLRFPSDPLVRLKLFDEPTLSLTIDVEGKGGVAGGATKQVAMLSLKDGEPTKALRLRKLVGVKEEGINCVAIRTDRRVFATGGWDGKARVWNYKRGVPLAVLKYHTKEVAGVAYLPGGSLLATASRDTTVALWSVFAETGPN</sequence>
<evidence type="ECO:0000313" key="5">
    <source>
        <dbReference type="Proteomes" id="UP000708148"/>
    </source>
</evidence>
<dbReference type="Proteomes" id="UP000708148">
    <property type="component" value="Unassembled WGS sequence"/>
</dbReference>
<feature type="repeat" description="WD" evidence="3">
    <location>
        <begin position="15"/>
        <end position="56"/>
    </location>
</feature>